<evidence type="ECO:0000259" key="5">
    <source>
        <dbReference type="PROSITE" id="PS50887"/>
    </source>
</evidence>
<dbReference type="SMART" id="SM00448">
    <property type="entry name" value="REC"/>
    <property type="match status" value="2"/>
</dbReference>
<evidence type="ECO:0000313" key="7">
    <source>
        <dbReference type="Proteomes" id="UP001501353"/>
    </source>
</evidence>
<reference evidence="7" key="1">
    <citation type="journal article" date="2019" name="Int. J. Syst. Evol. Microbiol.">
        <title>The Global Catalogue of Microorganisms (GCM) 10K type strain sequencing project: providing services to taxonomists for standard genome sequencing and annotation.</title>
        <authorList>
            <consortium name="The Broad Institute Genomics Platform"/>
            <consortium name="The Broad Institute Genome Sequencing Center for Infectious Disease"/>
            <person name="Wu L."/>
            <person name="Ma J."/>
        </authorList>
    </citation>
    <scope>NUCLEOTIDE SEQUENCE [LARGE SCALE GENOMIC DNA]</scope>
    <source>
        <strain evidence="7">JCM 16673</strain>
    </source>
</reference>
<dbReference type="PANTHER" id="PTHR45138:SF9">
    <property type="entry name" value="DIGUANYLATE CYCLASE DGCM-RELATED"/>
    <property type="match status" value="1"/>
</dbReference>
<dbReference type="Gene3D" id="3.30.70.270">
    <property type="match status" value="1"/>
</dbReference>
<dbReference type="InterPro" id="IPR001789">
    <property type="entry name" value="Sig_transdc_resp-reg_receiver"/>
</dbReference>
<feature type="domain" description="Response regulatory" evidence="4">
    <location>
        <begin position="134"/>
        <end position="247"/>
    </location>
</feature>
<keyword evidence="3" id="KW-0597">Phosphoprotein</keyword>
<proteinExistence type="predicted"/>
<accession>A0ABP7TAX6</accession>
<evidence type="ECO:0000256" key="1">
    <source>
        <dbReference type="ARBA" id="ARBA00012528"/>
    </source>
</evidence>
<dbReference type="InterPro" id="IPR050469">
    <property type="entry name" value="Diguanylate_Cyclase"/>
</dbReference>
<evidence type="ECO:0000256" key="3">
    <source>
        <dbReference type="PROSITE-ProRule" id="PRU00169"/>
    </source>
</evidence>
<comment type="catalytic activity">
    <reaction evidence="2">
        <text>2 GTP = 3',3'-c-di-GMP + 2 diphosphate</text>
        <dbReference type="Rhea" id="RHEA:24898"/>
        <dbReference type="ChEBI" id="CHEBI:33019"/>
        <dbReference type="ChEBI" id="CHEBI:37565"/>
        <dbReference type="ChEBI" id="CHEBI:58805"/>
        <dbReference type="EC" id="2.7.7.65"/>
    </reaction>
</comment>
<dbReference type="Gene3D" id="3.40.50.2300">
    <property type="match status" value="2"/>
</dbReference>
<dbReference type="InterPro" id="IPR029787">
    <property type="entry name" value="Nucleotide_cyclase"/>
</dbReference>
<organism evidence="6 7">
    <name type="scientific">Actimicrobium antarcticum</name>
    <dbReference type="NCBI Taxonomy" id="1051899"/>
    <lineage>
        <taxon>Bacteria</taxon>
        <taxon>Pseudomonadati</taxon>
        <taxon>Pseudomonadota</taxon>
        <taxon>Betaproteobacteria</taxon>
        <taxon>Burkholderiales</taxon>
        <taxon>Oxalobacteraceae</taxon>
        <taxon>Actimicrobium</taxon>
    </lineage>
</organism>
<dbReference type="CDD" id="cd01949">
    <property type="entry name" value="GGDEF"/>
    <property type="match status" value="1"/>
</dbReference>
<dbReference type="PROSITE" id="PS50110">
    <property type="entry name" value="RESPONSE_REGULATORY"/>
    <property type="match status" value="2"/>
</dbReference>
<dbReference type="Pfam" id="PF00990">
    <property type="entry name" value="GGDEF"/>
    <property type="match status" value="1"/>
</dbReference>
<dbReference type="Proteomes" id="UP001501353">
    <property type="component" value="Unassembled WGS sequence"/>
</dbReference>
<dbReference type="Pfam" id="PF00072">
    <property type="entry name" value="Response_reg"/>
    <property type="match status" value="1"/>
</dbReference>
<dbReference type="PANTHER" id="PTHR45138">
    <property type="entry name" value="REGULATORY COMPONENTS OF SENSORY TRANSDUCTION SYSTEM"/>
    <property type="match status" value="1"/>
</dbReference>
<comment type="caution">
    <text evidence="6">The sequence shown here is derived from an EMBL/GenBank/DDBJ whole genome shotgun (WGS) entry which is preliminary data.</text>
</comment>
<feature type="modified residue" description="4-aspartylphosphate" evidence="3">
    <location>
        <position position="179"/>
    </location>
</feature>
<name>A0ABP7TAX6_9BURK</name>
<evidence type="ECO:0000313" key="6">
    <source>
        <dbReference type="EMBL" id="GAA4023253.1"/>
    </source>
</evidence>
<dbReference type="PROSITE" id="PS50887">
    <property type="entry name" value="GGDEF"/>
    <property type="match status" value="1"/>
</dbReference>
<dbReference type="SUPFAM" id="SSF55073">
    <property type="entry name" value="Nucleotide cyclase"/>
    <property type="match status" value="1"/>
</dbReference>
<feature type="modified residue" description="4-aspartylphosphate" evidence="3">
    <location>
        <position position="59"/>
    </location>
</feature>
<sequence>MHHPGSSESLIYLVHPNALLAKDTALQLGQLGCPVEVLAGLAALADVIDRRAPVAVVVDLGKSMASASMMLELTMLRQSADFVLVFLSSRGNFESRLNAIHAGADAYFNRPIDLVALIEKLDALIRNRERRPYRVMLVCNDARSADVLRGAGMEVDLLVKPAELFNRLGEYKPELILVDVLLADCSGIDLIRLIRQNVLYLDIPVVCMGAQVPDDAYHLQALTAGADDYLAGSLGAAHLRAAVAGRAERYRSLRGLITRDSLTGLYNHGAIKDTLAREMSLVERSAAPLSMAMLDLDFFKKVNDTWGHPVGDQVIRSLARLLQQQLRRGDIIGRYGGEEFVVVMPGTTLAAAATVLANIGAAFAQVKQNADGVVFHATFSAGVAEAHGHADAESLLRSADAALYQAKHAGRNCVMQANPP</sequence>
<dbReference type="EMBL" id="BAAAZE010000008">
    <property type="protein sequence ID" value="GAA4023253.1"/>
    <property type="molecule type" value="Genomic_DNA"/>
</dbReference>
<dbReference type="InterPro" id="IPR043128">
    <property type="entry name" value="Rev_trsase/Diguanyl_cyclase"/>
</dbReference>
<evidence type="ECO:0000259" key="4">
    <source>
        <dbReference type="PROSITE" id="PS50110"/>
    </source>
</evidence>
<dbReference type="EC" id="2.7.7.65" evidence="1"/>
<gene>
    <name evidence="6" type="ORF">GCM10022212_20770</name>
</gene>
<dbReference type="SMART" id="SM00267">
    <property type="entry name" value="GGDEF"/>
    <property type="match status" value="1"/>
</dbReference>
<dbReference type="InterPro" id="IPR000160">
    <property type="entry name" value="GGDEF_dom"/>
</dbReference>
<protein>
    <recommendedName>
        <fullName evidence="1">diguanylate cyclase</fullName>
        <ecNumber evidence="1">2.7.7.65</ecNumber>
    </recommendedName>
</protein>
<keyword evidence="7" id="KW-1185">Reference proteome</keyword>
<dbReference type="InterPro" id="IPR011006">
    <property type="entry name" value="CheY-like_superfamily"/>
</dbReference>
<evidence type="ECO:0000256" key="2">
    <source>
        <dbReference type="ARBA" id="ARBA00034247"/>
    </source>
</evidence>
<dbReference type="RefSeq" id="WP_344763232.1">
    <property type="nucleotide sequence ID" value="NZ_BAAAZE010000008.1"/>
</dbReference>
<feature type="domain" description="Response regulatory" evidence="4">
    <location>
        <begin position="10"/>
        <end position="125"/>
    </location>
</feature>
<feature type="domain" description="GGDEF" evidence="5">
    <location>
        <begin position="287"/>
        <end position="419"/>
    </location>
</feature>
<dbReference type="NCBIfam" id="TIGR00254">
    <property type="entry name" value="GGDEF"/>
    <property type="match status" value="1"/>
</dbReference>
<dbReference type="SUPFAM" id="SSF52172">
    <property type="entry name" value="CheY-like"/>
    <property type="match status" value="2"/>
</dbReference>